<dbReference type="SUPFAM" id="SSF158446">
    <property type="entry name" value="IVS-encoded protein-like"/>
    <property type="match status" value="1"/>
</dbReference>
<dbReference type="PANTHER" id="PTHR38471">
    <property type="entry name" value="FOUR HELIX BUNDLE PROTEIN"/>
    <property type="match status" value="1"/>
</dbReference>
<dbReference type="PIRSF" id="PIRSF035652">
    <property type="entry name" value="CHP02436"/>
    <property type="match status" value="1"/>
</dbReference>
<evidence type="ECO:0000313" key="2">
    <source>
        <dbReference type="Proteomes" id="UP000177457"/>
    </source>
</evidence>
<proteinExistence type="predicted"/>
<organism evidence="1 2">
    <name type="scientific">Candidatus Magasanikbacteria bacterium RIFCSPHIGHO2_02_FULL_51_14</name>
    <dbReference type="NCBI Taxonomy" id="1798683"/>
    <lineage>
        <taxon>Bacteria</taxon>
        <taxon>Candidatus Magasanikiibacteriota</taxon>
    </lineage>
</organism>
<reference evidence="1 2" key="1">
    <citation type="journal article" date="2016" name="Nat. Commun.">
        <title>Thousands of microbial genomes shed light on interconnected biogeochemical processes in an aquifer system.</title>
        <authorList>
            <person name="Anantharaman K."/>
            <person name="Brown C.T."/>
            <person name="Hug L.A."/>
            <person name="Sharon I."/>
            <person name="Castelle C.J."/>
            <person name="Probst A.J."/>
            <person name="Thomas B.C."/>
            <person name="Singh A."/>
            <person name="Wilkins M.J."/>
            <person name="Karaoz U."/>
            <person name="Brodie E.L."/>
            <person name="Williams K.H."/>
            <person name="Hubbard S.S."/>
            <person name="Banfield J.F."/>
        </authorList>
    </citation>
    <scope>NUCLEOTIDE SEQUENCE [LARGE SCALE GENOMIC DNA]</scope>
</reference>
<dbReference type="AlphaFoldDB" id="A0A1F6MPK9"/>
<evidence type="ECO:0008006" key="3">
    <source>
        <dbReference type="Google" id="ProtNLM"/>
    </source>
</evidence>
<dbReference type="STRING" id="1798683.A3C90_02685"/>
<name>A0A1F6MPK9_9BACT</name>
<protein>
    <recommendedName>
        <fullName evidence="3">Four helix bundle protein</fullName>
    </recommendedName>
</protein>
<dbReference type="Gene3D" id="1.20.1440.60">
    <property type="entry name" value="23S rRNA-intervening sequence"/>
    <property type="match status" value="1"/>
</dbReference>
<sequence length="124" mass="14393">MDGGSKMYNLEERTLEFSKRILRLAKALPKGEVNIILTRQFVRSGTSIGANYREANDALGDKDFLNRLRIARKEAKETTYWLELVKEHNPLMAHKMNDIIGESIELRKILSTMIINRVEKMKEK</sequence>
<dbReference type="Pfam" id="PF05635">
    <property type="entry name" value="23S_rRNA_IVP"/>
    <property type="match status" value="1"/>
</dbReference>
<dbReference type="InterPro" id="IPR036583">
    <property type="entry name" value="23S_rRNA_IVS_sf"/>
</dbReference>
<dbReference type="Proteomes" id="UP000177457">
    <property type="component" value="Unassembled WGS sequence"/>
</dbReference>
<dbReference type="NCBIfam" id="TIGR02436">
    <property type="entry name" value="four helix bundle protein"/>
    <property type="match status" value="1"/>
</dbReference>
<dbReference type="EMBL" id="MFQE01000028">
    <property type="protein sequence ID" value="OGH73383.1"/>
    <property type="molecule type" value="Genomic_DNA"/>
</dbReference>
<comment type="caution">
    <text evidence="1">The sequence shown here is derived from an EMBL/GenBank/DDBJ whole genome shotgun (WGS) entry which is preliminary data.</text>
</comment>
<accession>A0A1F6MPK9</accession>
<evidence type="ECO:0000313" key="1">
    <source>
        <dbReference type="EMBL" id="OGH73383.1"/>
    </source>
</evidence>
<gene>
    <name evidence="1" type="ORF">A3C90_02685</name>
</gene>
<dbReference type="InterPro" id="IPR012657">
    <property type="entry name" value="23S_rRNA-intervening_sequence"/>
</dbReference>
<dbReference type="PANTHER" id="PTHR38471:SF2">
    <property type="entry name" value="FOUR HELIX BUNDLE PROTEIN"/>
    <property type="match status" value="1"/>
</dbReference>